<evidence type="ECO:0000256" key="4">
    <source>
        <dbReference type="ARBA" id="ARBA00023263"/>
    </source>
</evidence>
<dbReference type="EMBL" id="JBFOHK010000002">
    <property type="protein sequence ID" value="MEW9571974.1"/>
    <property type="molecule type" value="Genomic_DNA"/>
</dbReference>
<dbReference type="PANTHER" id="PTHR33420">
    <property type="entry name" value="FIMBRIAL SUBUNIT ELFA-RELATED"/>
    <property type="match status" value="1"/>
</dbReference>
<feature type="chain" id="PRO_5045925280" evidence="5">
    <location>
        <begin position="27"/>
        <end position="190"/>
    </location>
</feature>
<feature type="signal peptide" evidence="5">
    <location>
        <begin position="1"/>
        <end position="26"/>
    </location>
</feature>
<evidence type="ECO:0000256" key="2">
    <source>
        <dbReference type="ARBA" id="ARBA00006671"/>
    </source>
</evidence>
<dbReference type="RefSeq" id="WP_367854036.1">
    <property type="nucleotide sequence ID" value="NZ_JBFOHK010000002.1"/>
</dbReference>
<dbReference type="SUPFAM" id="SSF49401">
    <property type="entry name" value="Bacterial adhesins"/>
    <property type="match status" value="1"/>
</dbReference>
<evidence type="ECO:0000256" key="5">
    <source>
        <dbReference type="SAM" id="SignalP"/>
    </source>
</evidence>
<keyword evidence="4" id="KW-0281">Fimbrium</keyword>
<keyword evidence="3 5" id="KW-0732">Signal</keyword>
<dbReference type="InterPro" id="IPR036937">
    <property type="entry name" value="Adhesion_dom_fimbrial_sf"/>
</dbReference>
<sequence>MNKTLLAAALIASFGIAAFAPQAARAANTSSGTITFNGTLTASTCTVAVNGSTSSLAVTLPTTPLVDGVLGASGNSAGWTPVTLTLSGCTGLNGYTKVYPYFQGGIDSTTGYLTNTGSATNVEVALSNKQDLNTGDPLTLQNTSGNQNAGTQLLSASTPTFSYYAGYVANGGAAGAGSVTASVTYSLNYQ</sequence>
<evidence type="ECO:0000313" key="6">
    <source>
        <dbReference type="EMBL" id="MEW9571974.1"/>
    </source>
</evidence>
<dbReference type="Proteomes" id="UP001556220">
    <property type="component" value="Unassembled WGS sequence"/>
</dbReference>
<comment type="subcellular location">
    <subcellularLocation>
        <location evidence="1">Fimbrium</location>
    </subcellularLocation>
</comment>
<dbReference type="PANTHER" id="PTHR33420:SF3">
    <property type="entry name" value="FIMBRIAL SUBUNIT ELFA"/>
    <property type="match status" value="1"/>
</dbReference>
<accession>A0ABV3QE56</accession>
<dbReference type="InterPro" id="IPR008966">
    <property type="entry name" value="Adhesion_dom_sf"/>
</dbReference>
<dbReference type="Gene3D" id="2.60.40.1090">
    <property type="entry name" value="Fimbrial-type adhesion domain"/>
    <property type="match status" value="1"/>
</dbReference>
<organism evidence="6 7">
    <name type="scientific">Rhodanobacter lycopersici</name>
    <dbReference type="NCBI Taxonomy" id="3162487"/>
    <lineage>
        <taxon>Bacteria</taxon>
        <taxon>Pseudomonadati</taxon>
        <taxon>Pseudomonadota</taxon>
        <taxon>Gammaproteobacteria</taxon>
        <taxon>Lysobacterales</taxon>
        <taxon>Rhodanobacteraceae</taxon>
        <taxon>Rhodanobacter</taxon>
    </lineage>
</organism>
<comment type="similarity">
    <text evidence="2">Belongs to the fimbrial protein family.</text>
</comment>
<protein>
    <submittedName>
        <fullName evidence="6">Fimbrial protein</fullName>
    </submittedName>
</protein>
<proteinExistence type="inferred from homology"/>
<gene>
    <name evidence="6" type="ORF">ABQJ54_09425</name>
</gene>
<evidence type="ECO:0000256" key="3">
    <source>
        <dbReference type="ARBA" id="ARBA00022729"/>
    </source>
</evidence>
<dbReference type="InterPro" id="IPR050263">
    <property type="entry name" value="Bact_Fimbrial_Adh_Pro"/>
</dbReference>
<keyword evidence="7" id="KW-1185">Reference proteome</keyword>
<comment type="caution">
    <text evidence="6">The sequence shown here is derived from an EMBL/GenBank/DDBJ whole genome shotgun (WGS) entry which is preliminary data.</text>
</comment>
<name>A0ABV3QE56_9GAMM</name>
<evidence type="ECO:0000256" key="1">
    <source>
        <dbReference type="ARBA" id="ARBA00004561"/>
    </source>
</evidence>
<evidence type="ECO:0000313" key="7">
    <source>
        <dbReference type="Proteomes" id="UP001556220"/>
    </source>
</evidence>
<reference evidence="6 7" key="1">
    <citation type="submission" date="2024-06" db="EMBL/GenBank/DDBJ databases">
        <authorList>
            <person name="Woo H."/>
        </authorList>
    </citation>
    <scope>NUCLEOTIDE SEQUENCE [LARGE SCALE GENOMIC DNA]</scope>
    <source>
        <strain evidence="6 7">Si-c</strain>
    </source>
</reference>